<dbReference type="RefSeq" id="WP_227182186.1">
    <property type="nucleotide sequence ID" value="NZ_JAJBZT010000016.1"/>
</dbReference>
<dbReference type="PANTHER" id="PTHR42828:SF3">
    <property type="entry name" value="THREONYLCARBAMOYL-AMP SYNTHASE"/>
    <property type="match status" value="1"/>
</dbReference>
<dbReference type="Proteomes" id="UP001165395">
    <property type="component" value="Unassembled WGS sequence"/>
</dbReference>
<dbReference type="PANTHER" id="PTHR42828">
    <property type="entry name" value="DHBP SYNTHASE RIBB-LIKE ALPHA/BETA DOMAIN-CONTAINING PROTEIN"/>
    <property type="match status" value="1"/>
</dbReference>
<dbReference type="EMBL" id="JAJBZT010000016">
    <property type="protein sequence ID" value="MCB6185354.1"/>
    <property type="molecule type" value="Genomic_DNA"/>
</dbReference>
<name>A0ABS8DAV8_9NEIS</name>
<feature type="domain" description="YrdC-like" evidence="1">
    <location>
        <begin position="14"/>
        <end position="200"/>
    </location>
</feature>
<comment type="caution">
    <text evidence="2">The sequence shown here is derived from an EMBL/GenBank/DDBJ whole genome shotgun (WGS) entry which is preliminary data.</text>
</comment>
<dbReference type="InterPro" id="IPR052532">
    <property type="entry name" value="SUA5_domain"/>
</dbReference>
<dbReference type="InterPro" id="IPR017945">
    <property type="entry name" value="DHBP_synth_RibB-like_a/b_dom"/>
</dbReference>
<evidence type="ECO:0000313" key="3">
    <source>
        <dbReference type="Proteomes" id="UP001165395"/>
    </source>
</evidence>
<dbReference type="InterPro" id="IPR006070">
    <property type="entry name" value="Sua5-like_dom"/>
</dbReference>
<proteinExistence type="predicted"/>
<dbReference type="NCBIfam" id="TIGR00057">
    <property type="entry name" value="L-threonylcarbamoyladenylate synthase"/>
    <property type="match status" value="1"/>
</dbReference>
<accession>A0ABS8DAV8</accession>
<keyword evidence="3" id="KW-1185">Reference proteome</keyword>
<organism evidence="2 3">
    <name type="scientific">Leeia speluncae</name>
    <dbReference type="NCBI Taxonomy" id="2884804"/>
    <lineage>
        <taxon>Bacteria</taxon>
        <taxon>Pseudomonadati</taxon>
        <taxon>Pseudomonadota</taxon>
        <taxon>Betaproteobacteria</taxon>
        <taxon>Neisseriales</taxon>
        <taxon>Leeiaceae</taxon>
        <taxon>Leeia</taxon>
    </lineage>
</organism>
<evidence type="ECO:0000313" key="2">
    <source>
        <dbReference type="EMBL" id="MCB6185354.1"/>
    </source>
</evidence>
<reference evidence="2" key="1">
    <citation type="submission" date="2021-10" db="EMBL/GenBank/DDBJ databases">
        <title>The complete genome sequence of Leeia sp. TBRC 13508.</title>
        <authorList>
            <person name="Charoenyingcharoen P."/>
            <person name="Yukphan P."/>
        </authorList>
    </citation>
    <scope>NUCLEOTIDE SEQUENCE</scope>
    <source>
        <strain evidence="2">TBRC 13508</strain>
    </source>
</reference>
<gene>
    <name evidence="2" type="ORF">LIN78_17545</name>
</gene>
<dbReference type="Gene3D" id="3.90.870.10">
    <property type="entry name" value="DHBP synthase"/>
    <property type="match status" value="1"/>
</dbReference>
<evidence type="ECO:0000259" key="1">
    <source>
        <dbReference type="PROSITE" id="PS51163"/>
    </source>
</evidence>
<dbReference type="Pfam" id="PF01300">
    <property type="entry name" value="Sua5_yciO_yrdC"/>
    <property type="match status" value="1"/>
</dbReference>
<protein>
    <submittedName>
        <fullName evidence="2">Threonylcarbamoyl-AMP synthase</fullName>
    </submittedName>
</protein>
<dbReference type="SUPFAM" id="SSF55821">
    <property type="entry name" value="YrdC/RibB"/>
    <property type="match status" value="1"/>
</dbReference>
<sequence length="210" mass="23291">MSQFFQIHPENPQARLIKQAVEIIKNGGVVVYPTDSCYALGCMIGDKEALEKIRRIRQIDEKHHFTLVCPDLSAIATYAKVDNQQYRLLKSVLPGSYTIILEATKEVPKRLMHPKKSTIGLRVPEHPVTLALLEELGEPILSVTLLLPGEELPPYDPYEIRSLLEHQVDLVIDGGFCGMEPTTVVDLSQGAPELVRAGKGELAKLGLSEE</sequence>
<dbReference type="PROSITE" id="PS51163">
    <property type="entry name" value="YRDC"/>
    <property type="match status" value="1"/>
</dbReference>